<comment type="caution">
    <text evidence="2">The sequence shown here is derived from an EMBL/GenBank/DDBJ whole genome shotgun (WGS) entry which is preliminary data.</text>
</comment>
<name>A0A8H6HNW2_9AGAR</name>
<accession>A0A8H6HNW2</accession>
<protein>
    <submittedName>
        <fullName evidence="2">Uncharacterized protein</fullName>
    </submittedName>
</protein>
<reference evidence="2 3" key="1">
    <citation type="submission" date="2020-07" db="EMBL/GenBank/DDBJ databases">
        <title>Comparative genomics of pyrophilous fungi reveals a link between fire events and developmental genes.</title>
        <authorList>
            <consortium name="DOE Joint Genome Institute"/>
            <person name="Steindorff A.S."/>
            <person name="Carver A."/>
            <person name="Calhoun S."/>
            <person name="Stillman K."/>
            <person name="Liu H."/>
            <person name="Lipzen A."/>
            <person name="Pangilinan J."/>
            <person name="Labutti K."/>
            <person name="Bruns T.D."/>
            <person name="Grigoriev I.V."/>
        </authorList>
    </citation>
    <scope>NUCLEOTIDE SEQUENCE [LARGE SCALE GENOMIC DNA]</scope>
    <source>
        <strain evidence="2 3">CBS 144469</strain>
    </source>
</reference>
<dbReference type="Proteomes" id="UP000521943">
    <property type="component" value="Unassembled WGS sequence"/>
</dbReference>
<organism evidence="2 3">
    <name type="scientific">Ephemerocybe angulata</name>
    <dbReference type="NCBI Taxonomy" id="980116"/>
    <lineage>
        <taxon>Eukaryota</taxon>
        <taxon>Fungi</taxon>
        <taxon>Dikarya</taxon>
        <taxon>Basidiomycota</taxon>
        <taxon>Agaricomycotina</taxon>
        <taxon>Agaricomycetes</taxon>
        <taxon>Agaricomycetidae</taxon>
        <taxon>Agaricales</taxon>
        <taxon>Agaricineae</taxon>
        <taxon>Psathyrellaceae</taxon>
        <taxon>Ephemerocybe</taxon>
    </lineage>
</organism>
<evidence type="ECO:0000256" key="1">
    <source>
        <dbReference type="SAM" id="MobiDB-lite"/>
    </source>
</evidence>
<dbReference type="EMBL" id="JACGCI010000056">
    <property type="protein sequence ID" value="KAF6750493.1"/>
    <property type="molecule type" value="Genomic_DNA"/>
</dbReference>
<gene>
    <name evidence="2" type="ORF">DFP72DRAFT_1048266</name>
</gene>
<proteinExistence type="predicted"/>
<dbReference type="AlphaFoldDB" id="A0A8H6HNW2"/>
<keyword evidence="3" id="KW-1185">Reference proteome</keyword>
<feature type="region of interest" description="Disordered" evidence="1">
    <location>
        <begin position="1"/>
        <end position="32"/>
    </location>
</feature>
<evidence type="ECO:0000313" key="3">
    <source>
        <dbReference type="Proteomes" id="UP000521943"/>
    </source>
</evidence>
<dbReference type="OrthoDB" id="3124623at2759"/>
<sequence>MGSDAESNGDITGIGAKLPVQPTSSSSSPSASECLHGRFSANCRFRAEAVRPCPKAEPGELDAARACLQPQPAILSTFNLCHANDPGHASKPASLIEPSLLSFLYASASVPNDLPCSITFLSSNYSMHPAPPSLSPPSTAPTLKTAFGGAVNEISSWGRTIHHDLVFAPDSASASLASGSIVPHRLSTTFSTVAPLGLSTTPKTRSRSLASGSQFTLRLIGIPLAVWTLEKAPPGYLCLRRLVLDRLTLRANQRQHSSSTTTPSSRSVSTILLLSAPLNSANRVPPSVNLAPTQSTPPPPFNKVSPRAHPAYGSFRTPAAPTRLRRPAQRLEWAFRRHNSNPSTTASPLQSKTRTKTPLALYHPSAMTGGREKDTRGREFVFVRLYEYRADGRCRKLAVVVSSEHSGLSEKSKPRVEGGLRSERREEAHDMAAPFSECLWTVGGTDGRGVLEGWRVAVLRRLAEWYTCCKRASCGALVESEISAGECISARLPEVRLGSRQSSIPGQAKGKERRTSLLWDWAGEDWRWTQPSERKHIVQKADISVFAPELHARETIPGLGIVQQAGWISKLLSWDRPWDAWRIEVLRCLHLEDGSSSTGYHEACVYSQSGIVLLRVRLEGK</sequence>
<feature type="region of interest" description="Disordered" evidence="1">
    <location>
        <begin position="284"/>
        <end position="308"/>
    </location>
</feature>
<feature type="compositionally biased region" description="Polar residues" evidence="1">
    <location>
        <begin position="1"/>
        <end position="10"/>
    </location>
</feature>
<evidence type="ECO:0000313" key="2">
    <source>
        <dbReference type="EMBL" id="KAF6750493.1"/>
    </source>
</evidence>